<feature type="signal peptide" evidence="1">
    <location>
        <begin position="1"/>
        <end position="18"/>
    </location>
</feature>
<evidence type="ECO:0000256" key="1">
    <source>
        <dbReference type="SAM" id="SignalP"/>
    </source>
</evidence>
<evidence type="ECO:0000313" key="2">
    <source>
        <dbReference type="EMBL" id="OJJ99854.1"/>
    </source>
</evidence>
<feature type="chain" id="PRO_5012747445" evidence="1">
    <location>
        <begin position="19"/>
        <end position="78"/>
    </location>
</feature>
<keyword evidence="1" id="KW-0732">Signal</keyword>
<dbReference type="RefSeq" id="XP_020056194.1">
    <property type="nucleotide sequence ID" value="XM_020196268.1"/>
</dbReference>
<dbReference type="VEuPathDB" id="FungiDB:ASPACDRAFT_119651"/>
<dbReference type="EMBL" id="KV878977">
    <property type="protein sequence ID" value="OJJ99854.1"/>
    <property type="molecule type" value="Genomic_DNA"/>
</dbReference>
<proteinExistence type="predicted"/>
<dbReference type="AlphaFoldDB" id="A0A1L9WUD3"/>
<organism evidence="2 3">
    <name type="scientific">Aspergillus aculeatus (strain ATCC 16872 / CBS 172.66 / WB 5094)</name>
    <dbReference type="NCBI Taxonomy" id="690307"/>
    <lineage>
        <taxon>Eukaryota</taxon>
        <taxon>Fungi</taxon>
        <taxon>Dikarya</taxon>
        <taxon>Ascomycota</taxon>
        <taxon>Pezizomycotina</taxon>
        <taxon>Eurotiomycetes</taxon>
        <taxon>Eurotiomycetidae</taxon>
        <taxon>Eurotiales</taxon>
        <taxon>Aspergillaceae</taxon>
        <taxon>Aspergillus</taxon>
        <taxon>Aspergillus subgen. Circumdati</taxon>
    </lineage>
</organism>
<accession>A0A1L9WUD3</accession>
<gene>
    <name evidence="2" type="ORF">ASPACDRAFT_119651</name>
</gene>
<reference evidence="3" key="1">
    <citation type="journal article" date="2017" name="Genome Biol.">
        <title>Comparative genomics reveals high biological diversity and specific adaptations in the industrially and medically important fungal genus Aspergillus.</title>
        <authorList>
            <person name="de Vries R.P."/>
            <person name="Riley R."/>
            <person name="Wiebenga A."/>
            <person name="Aguilar-Osorio G."/>
            <person name="Amillis S."/>
            <person name="Uchima C.A."/>
            <person name="Anderluh G."/>
            <person name="Asadollahi M."/>
            <person name="Askin M."/>
            <person name="Barry K."/>
            <person name="Battaglia E."/>
            <person name="Bayram O."/>
            <person name="Benocci T."/>
            <person name="Braus-Stromeyer S.A."/>
            <person name="Caldana C."/>
            <person name="Canovas D."/>
            <person name="Cerqueira G.C."/>
            <person name="Chen F."/>
            <person name="Chen W."/>
            <person name="Choi C."/>
            <person name="Clum A."/>
            <person name="Dos Santos R.A."/>
            <person name="Damasio A.R."/>
            <person name="Diallinas G."/>
            <person name="Emri T."/>
            <person name="Fekete E."/>
            <person name="Flipphi M."/>
            <person name="Freyberg S."/>
            <person name="Gallo A."/>
            <person name="Gournas C."/>
            <person name="Habgood R."/>
            <person name="Hainaut M."/>
            <person name="Harispe M.L."/>
            <person name="Henrissat B."/>
            <person name="Hilden K.S."/>
            <person name="Hope R."/>
            <person name="Hossain A."/>
            <person name="Karabika E."/>
            <person name="Karaffa L."/>
            <person name="Karanyi Z."/>
            <person name="Krasevec N."/>
            <person name="Kuo A."/>
            <person name="Kusch H."/>
            <person name="LaButti K."/>
            <person name="Lagendijk E.L."/>
            <person name="Lapidus A."/>
            <person name="Levasseur A."/>
            <person name="Lindquist E."/>
            <person name="Lipzen A."/>
            <person name="Logrieco A.F."/>
            <person name="MacCabe A."/>
            <person name="Maekelae M.R."/>
            <person name="Malavazi I."/>
            <person name="Melin P."/>
            <person name="Meyer V."/>
            <person name="Mielnichuk N."/>
            <person name="Miskei M."/>
            <person name="Molnar A.P."/>
            <person name="Mule G."/>
            <person name="Ngan C.Y."/>
            <person name="Orejas M."/>
            <person name="Orosz E."/>
            <person name="Ouedraogo J.P."/>
            <person name="Overkamp K.M."/>
            <person name="Park H.-S."/>
            <person name="Perrone G."/>
            <person name="Piumi F."/>
            <person name="Punt P.J."/>
            <person name="Ram A.F."/>
            <person name="Ramon A."/>
            <person name="Rauscher S."/>
            <person name="Record E."/>
            <person name="Riano-Pachon D.M."/>
            <person name="Robert V."/>
            <person name="Roehrig J."/>
            <person name="Ruller R."/>
            <person name="Salamov A."/>
            <person name="Salih N.S."/>
            <person name="Samson R.A."/>
            <person name="Sandor E."/>
            <person name="Sanguinetti M."/>
            <person name="Schuetze T."/>
            <person name="Sepcic K."/>
            <person name="Shelest E."/>
            <person name="Sherlock G."/>
            <person name="Sophianopoulou V."/>
            <person name="Squina F.M."/>
            <person name="Sun H."/>
            <person name="Susca A."/>
            <person name="Todd R.B."/>
            <person name="Tsang A."/>
            <person name="Unkles S.E."/>
            <person name="van de Wiele N."/>
            <person name="van Rossen-Uffink D."/>
            <person name="Oliveira J.V."/>
            <person name="Vesth T.C."/>
            <person name="Visser J."/>
            <person name="Yu J.-H."/>
            <person name="Zhou M."/>
            <person name="Andersen M.R."/>
            <person name="Archer D.B."/>
            <person name="Baker S.E."/>
            <person name="Benoit I."/>
            <person name="Brakhage A.A."/>
            <person name="Braus G.H."/>
            <person name="Fischer R."/>
            <person name="Frisvad J.C."/>
            <person name="Goldman G.H."/>
            <person name="Houbraken J."/>
            <person name="Oakley B."/>
            <person name="Pocsi I."/>
            <person name="Scazzocchio C."/>
            <person name="Seiboth B."/>
            <person name="vanKuyk P.A."/>
            <person name="Wortman J."/>
            <person name="Dyer P.S."/>
            <person name="Grigoriev I.V."/>
        </authorList>
    </citation>
    <scope>NUCLEOTIDE SEQUENCE [LARGE SCALE GENOMIC DNA]</scope>
    <source>
        <strain evidence="3">ATCC 16872 / CBS 172.66 / WB 5094</strain>
    </source>
</reference>
<evidence type="ECO:0000313" key="3">
    <source>
        <dbReference type="Proteomes" id="UP000184546"/>
    </source>
</evidence>
<dbReference type="Proteomes" id="UP000184546">
    <property type="component" value="Unassembled WGS sequence"/>
</dbReference>
<sequence>MVALLCSIELAPFLSASAWTNSEDGMACEIYFEPTNGIYTNQPISKLTPIGDTKPALSLRRSLVSGQPYRAQRNPVIR</sequence>
<protein>
    <submittedName>
        <fullName evidence="2">Uncharacterized protein</fullName>
    </submittedName>
</protein>
<dbReference type="GeneID" id="30970082"/>
<keyword evidence="3" id="KW-1185">Reference proteome</keyword>
<name>A0A1L9WUD3_ASPA1</name>